<dbReference type="InterPro" id="IPR006461">
    <property type="entry name" value="PLAC_motif_containing"/>
</dbReference>
<evidence type="ECO:0000313" key="1">
    <source>
        <dbReference type="EMBL" id="KAF0317918.1"/>
    </source>
</evidence>
<gene>
    <name evidence="1" type="ORF">GQ607_014835</name>
</gene>
<reference evidence="1 2" key="1">
    <citation type="submission" date="2019-12" db="EMBL/GenBank/DDBJ databases">
        <title>A genome sequence resource for the geographically widespread anthracnose pathogen Colletotrichum asianum.</title>
        <authorList>
            <person name="Meng Y."/>
        </authorList>
    </citation>
    <scope>NUCLEOTIDE SEQUENCE [LARGE SCALE GENOMIC DNA]</scope>
    <source>
        <strain evidence="1 2">ICMP 18580</strain>
    </source>
</reference>
<feature type="non-terminal residue" evidence="1">
    <location>
        <position position="1"/>
    </location>
</feature>
<accession>A0A8H3ZG54</accession>
<protein>
    <submittedName>
        <fullName evidence="1">PLAC8 family protein</fullName>
    </submittedName>
</protein>
<comment type="caution">
    <text evidence="1">The sequence shown here is derived from an EMBL/GenBank/DDBJ whole genome shotgun (WGS) entry which is preliminary data.</text>
</comment>
<dbReference type="AlphaFoldDB" id="A0A8H3ZG54"/>
<dbReference type="NCBIfam" id="TIGR01571">
    <property type="entry name" value="A_thal_Cys_rich"/>
    <property type="match status" value="1"/>
</dbReference>
<dbReference type="OrthoDB" id="1045822at2759"/>
<dbReference type="EMBL" id="WOWK01000120">
    <property type="protein sequence ID" value="KAF0317918.1"/>
    <property type="molecule type" value="Genomic_DNA"/>
</dbReference>
<dbReference type="PANTHER" id="PTHR15907">
    <property type="entry name" value="DUF614 FAMILY PROTEIN-RELATED"/>
    <property type="match status" value="1"/>
</dbReference>
<name>A0A8H3ZG54_9PEZI</name>
<proteinExistence type="predicted"/>
<sequence>MAQREWNSSLMDCSPCGTCMMATWLPCLVFGKTSERMRDPNLTNYSPVNGECFMISALGSIGFGWLPAANFSVPDERYLMSKRADIRQHFGIEGSQCGDCCTAYWCPCCVLIQHENEVTGRTQYAPVTEGYQSQGD</sequence>
<evidence type="ECO:0000313" key="2">
    <source>
        <dbReference type="Proteomes" id="UP000434172"/>
    </source>
</evidence>
<dbReference type="Proteomes" id="UP000434172">
    <property type="component" value="Unassembled WGS sequence"/>
</dbReference>
<dbReference type="Pfam" id="PF04749">
    <property type="entry name" value="PLAC8"/>
    <property type="match status" value="1"/>
</dbReference>
<organism evidence="1 2">
    <name type="scientific">Colletotrichum asianum</name>
    <dbReference type="NCBI Taxonomy" id="702518"/>
    <lineage>
        <taxon>Eukaryota</taxon>
        <taxon>Fungi</taxon>
        <taxon>Dikarya</taxon>
        <taxon>Ascomycota</taxon>
        <taxon>Pezizomycotina</taxon>
        <taxon>Sordariomycetes</taxon>
        <taxon>Hypocreomycetidae</taxon>
        <taxon>Glomerellales</taxon>
        <taxon>Glomerellaceae</taxon>
        <taxon>Colletotrichum</taxon>
        <taxon>Colletotrichum gloeosporioides species complex</taxon>
    </lineage>
</organism>
<keyword evidence="2" id="KW-1185">Reference proteome</keyword>